<keyword evidence="3" id="KW-0249">Electron transport</keyword>
<comment type="caution">
    <text evidence="8">The sequence shown here is derived from an EMBL/GenBank/DDBJ whole genome shotgun (WGS) entry which is preliminary data.</text>
</comment>
<evidence type="ECO:0000256" key="5">
    <source>
        <dbReference type="ARBA" id="ARBA00023284"/>
    </source>
</evidence>
<dbReference type="PANTHER" id="PTHR46679:SF1">
    <property type="entry name" value="GLUTAREDOXIN-2, MITOCHONDRIAL"/>
    <property type="match status" value="1"/>
</dbReference>
<keyword evidence="4" id="KW-1015">Disulfide bond</keyword>
<feature type="compositionally biased region" description="Low complexity" evidence="6">
    <location>
        <begin position="396"/>
        <end position="414"/>
    </location>
</feature>
<keyword evidence="2" id="KW-0813">Transport</keyword>
<evidence type="ECO:0000256" key="6">
    <source>
        <dbReference type="SAM" id="MobiDB-lite"/>
    </source>
</evidence>
<name>A0A8S1GLY3_9PELO</name>
<dbReference type="GO" id="GO:0015035">
    <property type="term" value="F:protein-disulfide reductase activity"/>
    <property type="evidence" value="ECO:0007669"/>
    <property type="project" value="TreeGrafter"/>
</dbReference>
<dbReference type="PANTHER" id="PTHR46679">
    <property type="match status" value="1"/>
</dbReference>
<feature type="compositionally biased region" description="Low complexity" evidence="6">
    <location>
        <begin position="171"/>
        <end position="181"/>
    </location>
</feature>
<gene>
    <name evidence="8" type="ORF">CAUJ_LOCUS116</name>
</gene>
<evidence type="ECO:0000256" key="4">
    <source>
        <dbReference type="ARBA" id="ARBA00023157"/>
    </source>
</evidence>
<feature type="compositionally biased region" description="Low complexity" evidence="6">
    <location>
        <begin position="188"/>
        <end position="202"/>
    </location>
</feature>
<dbReference type="Proteomes" id="UP000835052">
    <property type="component" value="Unassembled WGS sequence"/>
</dbReference>
<accession>A0A8S1GLY3</accession>
<evidence type="ECO:0000313" key="8">
    <source>
        <dbReference type="EMBL" id="CAD6184197.1"/>
    </source>
</evidence>
<comment type="similarity">
    <text evidence="1">Belongs to the glutaredoxin family.</text>
</comment>
<feature type="signal peptide" evidence="7">
    <location>
        <begin position="1"/>
        <end position="18"/>
    </location>
</feature>
<evidence type="ECO:0000313" key="9">
    <source>
        <dbReference type="Proteomes" id="UP000835052"/>
    </source>
</evidence>
<dbReference type="OrthoDB" id="418495at2759"/>
<reference evidence="8" key="1">
    <citation type="submission" date="2020-10" db="EMBL/GenBank/DDBJ databases">
        <authorList>
            <person name="Kikuchi T."/>
        </authorList>
    </citation>
    <scope>NUCLEOTIDE SEQUENCE</scope>
    <source>
        <strain evidence="8">NKZ352</strain>
    </source>
</reference>
<feature type="region of interest" description="Disordered" evidence="6">
    <location>
        <begin position="385"/>
        <end position="420"/>
    </location>
</feature>
<feature type="compositionally biased region" description="Low complexity" evidence="6">
    <location>
        <begin position="473"/>
        <end position="491"/>
    </location>
</feature>
<dbReference type="EMBL" id="CAJGYM010000001">
    <property type="protein sequence ID" value="CAD6184197.1"/>
    <property type="molecule type" value="Genomic_DNA"/>
</dbReference>
<dbReference type="InterPro" id="IPR036249">
    <property type="entry name" value="Thioredoxin-like_sf"/>
</dbReference>
<feature type="compositionally biased region" description="Polar residues" evidence="6">
    <location>
        <begin position="218"/>
        <end position="230"/>
    </location>
</feature>
<sequence>MVLLLFLFFDLTLGNVYSGQYAPPATPTAQAYDQLPLSFQSSASSQLPTSFSFSPTRDAQTQQYTFSSYNSQPGVQYGSQEFYPNQAAANAAASVYASNAAQFAQQFTAQQSATSPVNAQLDQANLAKYTQYLDILQKAYGIQLPGELNNMAQQQPQPAYQQTAYPSATATSYQSGASSPYGSGGAVYGSQQPSYPSQPSSPTYENEGVPRQPAYPQPSAQTYGNPATAASGNYYGQQVANVESRPYSGQPAFPSAPQQTISSYENTQPTQLPQSQVQPQPQPQPQVQSHSVQSYQQQQQQQQLQQQLQQQQQQQYSLPQSYSSQAYANVQPQSPQPTLPPPPPPPPQTPPTQAPPVQLPVQPIQTAAPRSNYQTAALGQSYAISPANTQPKPQVYTYTGPGQPQQQPYQPPQQSVTPTHSTYEVAYEKSRPVDNSIVETDSGSVVSGIPLELAPYERPRPTHVVPPRPPTTQLPRTTTPRPTLPPRTTTPSRPPTRPPTVAPSRPVSSGTTRPSETNTAATTIQALTQQIRKLPAVLYIDSRSENAKKTETLLRDTYGLPLVSFYVDKIDRPTVVQKHLQQLTAHKGLPYLFICGTFIGSEQHIENYHSNGQIPQLVEYVCGDEKKKKKTKKTSSS</sequence>
<dbReference type="GO" id="GO:0005739">
    <property type="term" value="C:mitochondrion"/>
    <property type="evidence" value="ECO:0007669"/>
    <property type="project" value="TreeGrafter"/>
</dbReference>
<feature type="compositionally biased region" description="Pro residues" evidence="6">
    <location>
        <begin position="334"/>
        <end position="358"/>
    </location>
</feature>
<feature type="compositionally biased region" description="Low complexity" evidence="6">
    <location>
        <begin position="268"/>
        <end position="333"/>
    </location>
</feature>
<feature type="compositionally biased region" description="Polar residues" evidence="6">
    <location>
        <begin position="256"/>
        <end position="267"/>
    </location>
</feature>
<feature type="compositionally biased region" description="Pro residues" evidence="6">
    <location>
        <begin position="492"/>
        <end position="501"/>
    </location>
</feature>
<evidence type="ECO:0000256" key="7">
    <source>
        <dbReference type="SAM" id="SignalP"/>
    </source>
</evidence>
<keyword evidence="7" id="KW-0732">Signal</keyword>
<dbReference type="PROSITE" id="PS51354">
    <property type="entry name" value="GLUTAREDOXIN_2"/>
    <property type="match status" value="1"/>
</dbReference>
<dbReference type="SUPFAM" id="SSF52833">
    <property type="entry name" value="Thioredoxin-like"/>
    <property type="match status" value="1"/>
</dbReference>
<evidence type="ECO:0000256" key="2">
    <source>
        <dbReference type="ARBA" id="ARBA00022448"/>
    </source>
</evidence>
<dbReference type="AlphaFoldDB" id="A0A8S1GLY3"/>
<protein>
    <recommendedName>
        <fullName evidence="10">Glutaredoxin domain-containing protein</fullName>
    </recommendedName>
</protein>
<keyword evidence="5" id="KW-0676">Redox-active center</keyword>
<evidence type="ECO:0000256" key="3">
    <source>
        <dbReference type="ARBA" id="ARBA00022982"/>
    </source>
</evidence>
<keyword evidence="9" id="KW-1185">Reference proteome</keyword>
<organism evidence="8 9">
    <name type="scientific">Caenorhabditis auriculariae</name>
    <dbReference type="NCBI Taxonomy" id="2777116"/>
    <lineage>
        <taxon>Eukaryota</taxon>
        <taxon>Metazoa</taxon>
        <taxon>Ecdysozoa</taxon>
        <taxon>Nematoda</taxon>
        <taxon>Chromadorea</taxon>
        <taxon>Rhabditida</taxon>
        <taxon>Rhabditina</taxon>
        <taxon>Rhabditomorpha</taxon>
        <taxon>Rhabditoidea</taxon>
        <taxon>Rhabditidae</taxon>
        <taxon>Peloderinae</taxon>
        <taxon>Caenorhabditis</taxon>
    </lineage>
</organism>
<feature type="region of interest" description="Disordered" evidence="6">
    <location>
        <begin position="171"/>
        <end position="230"/>
    </location>
</feature>
<feature type="region of interest" description="Disordered" evidence="6">
    <location>
        <begin position="245"/>
        <end position="372"/>
    </location>
</feature>
<feature type="region of interest" description="Disordered" evidence="6">
    <location>
        <begin position="457"/>
        <end position="519"/>
    </location>
</feature>
<proteinExistence type="inferred from homology"/>
<feature type="chain" id="PRO_5035861352" description="Glutaredoxin domain-containing protein" evidence="7">
    <location>
        <begin position="19"/>
        <end position="637"/>
    </location>
</feature>
<dbReference type="Gene3D" id="3.40.30.10">
    <property type="entry name" value="Glutaredoxin"/>
    <property type="match status" value="1"/>
</dbReference>
<evidence type="ECO:0000256" key="1">
    <source>
        <dbReference type="ARBA" id="ARBA00007787"/>
    </source>
</evidence>
<evidence type="ECO:0008006" key="10">
    <source>
        <dbReference type="Google" id="ProtNLM"/>
    </source>
</evidence>